<dbReference type="Proteomes" id="UP000320876">
    <property type="component" value="Unassembled WGS sequence"/>
</dbReference>
<dbReference type="InterPro" id="IPR051908">
    <property type="entry name" value="Ribosomal_N-acetyltransferase"/>
</dbReference>
<dbReference type="EMBL" id="VFML01000001">
    <property type="protein sequence ID" value="TQJ04015.1"/>
    <property type="molecule type" value="Genomic_DNA"/>
</dbReference>
<dbReference type="CDD" id="cd04301">
    <property type="entry name" value="NAT_SF"/>
    <property type="match status" value="1"/>
</dbReference>
<dbReference type="PANTHER" id="PTHR43441">
    <property type="entry name" value="RIBOSOMAL-PROTEIN-SERINE ACETYLTRANSFERASE"/>
    <property type="match status" value="1"/>
</dbReference>
<dbReference type="Gene3D" id="3.40.630.30">
    <property type="match status" value="1"/>
</dbReference>
<sequence length="228" mass="24616">MLCGPRRIEREPATLGAGRHLLGHRARRPLISNLTGMPRLFSPAVPEGTLRGTAQPTIPAGELALRPWRAADAPEVRAAFDNPEIRHWHRRRFDSVAEAGEWIAGWSAQWAAETAASWAITGGALAGQVGLRNIDLASGCASLSYWVLPAARGRKVATRAVRALAEWCFGELGLRRLEIPHSAANEASCRVAGGLGYPLEGIMEGALPHEDGWHDMHLHARVTVPAST</sequence>
<dbReference type="GO" id="GO:1990189">
    <property type="term" value="F:protein N-terminal-serine acetyltransferase activity"/>
    <property type="evidence" value="ECO:0007669"/>
    <property type="project" value="TreeGrafter"/>
</dbReference>
<keyword evidence="2" id="KW-0808">Transferase</keyword>
<comment type="caution">
    <text evidence="2">The sequence shown here is derived from an EMBL/GenBank/DDBJ whole genome shotgun (WGS) entry which is preliminary data.</text>
</comment>
<gene>
    <name evidence="2" type="ORF">FB471_3793</name>
</gene>
<dbReference type="PANTHER" id="PTHR43441:SF10">
    <property type="entry name" value="ACETYLTRANSFERASE"/>
    <property type="match status" value="1"/>
</dbReference>
<dbReference type="InterPro" id="IPR000182">
    <property type="entry name" value="GNAT_dom"/>
</dbReference>
<keyword evidence="3" id="KW-1185">Reference proteome</keyword>
<dbReference type="RefSeq" id="WP_246076472.1">
    <property type="nucleotide sequence ID" value="NZ_VFML01000001.1"/>
</dbReference>
<dbReference type="GO" id="GO:0008999">
    <property type="term" value="F:protein-N-terminal-alanine acetyltransferase activity"/>
    <property type="evidence" value="ECO:0007669"/>
    <property type="project" value="TreeGrafter"/>
</dbReference>
<dbReference type="GO" id="GO:0005737">
    <property type="term" value="C:cytoplasm"/>
    <property type="evidence" value="ECO:0007669"/>
    <property type="project" value="TreeGrafter"/>
</dbReference>
<dbReference type="InterPro" id="IPR016181">
    <property type="entry name" value="Acyl_CoA_acyltransferase"/>
</dbReference>
<dbReference type="AlphaFoldDB" id="A0A542DM06"/>
<name>A0A542DM06_AMYCI</name>
<dbReference type="PROSITE" id="PS51186">
    <property type="entry name" value="GNAT"/>
    <property type="match status" value="1"/>
</dbReference>
<dbReference type="Pfam" id="PF13302">
    <property type="entry name" value="Acetyltransf_3"/>
    <property type="match status" value="1"/>
</dbReference>
<reference evidence="2 3" key="1">
    <citation type="submission" date="2019-06" db="EMBL/GenBank/DDBJ databases">
        <title>Sequencing the genomes of 1000 actinobacteria strains.</title>
        <authorList>
            <person name="Klenk H.-P."/>
        </authorList>
    </citation>
    <scope>NUCLEOTIDE SEQUENCE [LARGE SCALE GENOMIC DNA]</scope>
    <source>
        <strain evidence="2 3">DSM 45679</strain>
    </source>
</reference>
<evidence type="ECO:0000313" key="2">
    <source>
        <dbReference type="EMBL" id="TQJ04015.1"/>
    </source>
</evidence>
<accession>A0A542DM06</accession>
<feature type="domain" description="N-acetyltransferase" evidence="1">
    <location>
        <begin position="74"/>
        <end position="225"/>
    </location>
</feature>
<evidence type="ECO:0000313" key="3">
    <source>
        <dbReference type="Proteomes" id="UP000320876"/>
    </source>
</evidence>
<dbReference type="SUPFAM" id="SSF55729">
    <property type="entry name" value="Acyl-CoA N-acyltransferases (Nat)"/>
    <property type="match status" value="1"/>
</dbReference>
<evidence type="ECO:0000259" key="1">
    <source>
        <dbReference type="PROSITE" id="PS51186"/>
    </source>
</evidence>
<proteinExistence type="predicted"/>
<organism evidence="2 3">
    <name type="scientific">Amycolatopsis cihanbeyliensis</name>
    <dbReference type="NCBI Taxonomy" id="1128664"/>
    <lineage>
        <taxon>Bacteria</taxon>
        <taxon>Bacillati</taxon>
        <taxon>Actinomycetota</taxon>
        <taxon>Actinomycetes</taxon>
        <taxon>Pseudonocardiales</taxon>
        <taxon>Pseudonocardiaceae</taxon>
        <taxon>Amycolatopsis</taxon>
    </lineage>
</organism>
<protein>
    <submittedName>
        <fullName evidence="2">RimJ/RimL family protein N-acetyltransferase</fullName>
    </submittedName>
</protein>